<name>A0AAE9HES2_9CAUD</name>
<evidence type="ECO:0000313" key="4">
    <source>
        <dbReference type="Proteomes" id="UP000830967"/>
    </source>
</evidence>
<keyword evidence="1" id="KW-0175">Coiled coil</keyword>
<evidence type="ECO:0000256" key="2">
    <source>
        <dbReference type="SAM" id="Phobius"/>
    </source>
</evidence>
<keyword evidence="2" id="KW-1133">Transmembrane helix</keyword>
<keyword evidence="4" id="KW-1185">Reference proteome</keyword>
<sequence length="134" mass="15163">MPYQKQQLFRAANSSGAGRVFVPVYTGGEMMRTIIPALVLLALAFWWGYSQGKQSVKLDDFKEYKTVVEARNALQEKLNASDVELQKKQQELKEARSKKVVEKVAIYRDRIKDSATAQCVKESGILDLYDATVK</sequence>
<evidence type="ECO:0000313" key="3">
    <source>
        <dbReference type="EMBL" id="UPU16119.1"/>
    </source>
</evidence>
<keyword evidence="2" id="KW-0472">Membrane</keyword>
<dbReference type="EMBL" id="ON086804">
    <property type="protein sequence ID" value="UPU16119.1"/>
    <property type="molecule type" value="Genomic_DNA"/>
</dbReference>
<feature type="transmembrane region" description="Helical" evidence="2">
    <location>
        <begin position="30"/>
        <end position="49"/>
    </location>
</feature>
<feature type="coiled-coil region" evidence="1">
    <location>
        <begin position="71"/>
        <end position="98"/>
    </location>
</feature>
<dbReference type="Proteomes" id="UP000830967">
    <property type="component" value="Segment"/>
</dbReference>
<accession>A0AAE9HES2</accession>
<reference evidence="3" key="1">
    <citation type="submission" date="2022-03" db="EMBL/GenBank/DDBJ databases">
        <authorList>
            <person name="Ragab S."/>
            <person name="Abdelmoteleb M."/>
            <person name="El-Shibiny A."/>
        </authorList>
    </citation>
    <scope>NUCLEOTIDE SEQUENCE</scope>
</reference>
<evidence type="ECO:0000256" key="1">
    <source>
        <dbReference type="SAM" id="Coils"/>
    </source>
</evidence>
<protein>
    <submittedName>
        <fullName evidence="3">Inner membrane spanin subunit</fullName>
    </submittedName>
</protein>
<organism evidence="3 4">
    <name type="scientific">Escherichia phage ZCEC13</name>
    <dbReference type="NCBI Taxonomy" id="2935866"/>
    <lineage>
        <taxon>Viruses</taxon>
        <taxon>Duplodnaviria</taxon>
        <taxon>Heunggongvirae</taxon>
        <taxon>Uroviricota</taxon>
        <taxon>Caudoviricetes</taxon>
        <taxon>Jameshumphriesvirinae</taxon>
        <taxon>Zewailvirus</taxon>
        <taxon>Zewailvirus ZCEC13</taxon>
    </lineage>
</organism>
<proteinExistence type="predicted"/>
<keyword evidence="2" id="KW-0812">Transmembrane</keyword>